<dbReference type="EMBL" id="CM047743">
    <property type="protein sequence ID" value="KAJ0030755.1"/>
    <property type="molecule type" value="Genomic_DNA"/>
</dbReference>
<proteinExistence type="predicted"/>
<organism evidence="1 2">
    <name type="scientific">Pistacia integerrima</name>
    <dbReference type="NCBI Taxonomy" id="434235"/>
    <lineage>
        <taxon>Eukaryota</taxon>
        <taxon>Viridiplantae</taxon>
        <taxon>Streptophyta</taxon>
        <taxon>Embryophyta</taxon>
        <taxon>Tracheophyta</taxon>
        <taxon>Spermatophyta</taxon>
        <taxon>Magnoliopsida</taxon>
        <taxon>eudicotyledons</taxon>
        <taxon>Gunneridae</taxon>
        <taxon>Pentapetalae</taxon>
        <taxon>rosids</taxon>
        <taxon>malvids</taxon>
        <taxon>Sapindales</taxon>
        <taxon>Anacardiaceae</taxon>
        <taxon>Pistacia</taxon>
    </lineage>
</organism>
<name>A0ACC0Y8B1_9ROSI</name>
<accession>A0ACC0Y8B1</accession>
<protein>
    <submittedName>
        <fullName evidence="1">Uncharacterized protein</fullName>
    </submittedName>
</protein>
<reference evidence="2" key="1">
    <citation type="journal article" date="2023" name="G3 (Bethesda)">
        <title>Genome assembly and association tests identify interacting loci associated with vigor, precocity, and sex in interspecific pistachio rootstocks.</title>
        <authorList>
            <person name="Palmer W."/>
            <person name="Jacygrad E."/>
            <person name="Sagayaradj S."/>
            <person name="Cavanaugh K."/>
            <person name="Han R."/>
            <person name="Bertier L."/>
            <person name="Beede B."/>
            <person name="Kafkas S."/>
            <person name="Golino D."/>
            <person name="Preece J."/>
            <person name="Michelmore R."/>
        </authorList>
    </citation>
    <scope>NUCLEOTIDE SEQUENCE [LARGE SCALE GENOMIC DNA]</scope>
</reference>
<dbReference type="Proteomes" id="UP001163603">
    <property type="component" value="Chromosome 8"/>
</dbReference>
<comment type="caution">
    <text evidence="1">The sequence shown here is derived from an EMBL/GenBank/DDBJ whole genome shotgun (WGS) entry which is preliminary data.</text>
</comment>
<evidence type="ECO:0000313" key="2">
    <source>
        <dbReference type="Proteomes" id="UP001163603"/>
    </source>
</evidence>
<sequence length="333" mass="38332">MKEYWTSFASLLGVLAFCQSLLQAIFPPELRFASLKFISKFFNVFSSYCYFDITEIDGVNTNELYNAVQLYLSSSVSISGSRLSLTRALNSSAITFGLSNNDSIYDSFNGVTVLWEHVVSPRQTQSFSWRPLPEEKRGFTLRIKKKDKSLILGLLNFTDGIWSCCGSERIFVFTTNHIEKLDRALLRSGRMDMHIYMSYCTYPALLILLKNYLDYEESDLESGILMDLQEVIEKAEMTPADISEALIKNKRNKEKAVKELVETLKVRAEKRLKNGGLREKKSNSDFVEEEEEEEQEKRALESPNKEEGTDFDGDHNTCKKERDEEDEDQKKIK</sequence>
<keyword evidence="2" id="KW-1185">Reference proteome</keyword>
<gene>
    <name evidence="1" type="ORF">Pint_14137</name>
</gene>
<evidence type="ECO:0000313" key="1">
    <source>
        <dbReference type="EMBL" id="KAJ0030755.1"/>
    </source>
</evidence>